<dbReference type="InterPro" id="IPR013783">
    <property type="entry name" value="Ig-like_fold"/>
</dbReference>
<evidence type="ECO:0000256" key="1">
    <source>
        <dbReference type="SAM" id="SignalP"/>
    </source>
</evidence>
<dbReference type="EMBL" id="JACHGF010000021">
    <property type="protein sequence ID" value="MBB5287620.1"/>
    <property type="molecule type" value="Genomic_DNA"/>
</dbReference>
<accession>A0A840U6E6</accession>
<keyword evidence="1" id="KW-0732">Signal</keyword>
<dbReference type="RefSeq" id="WP_184180133.1">
    <property type="nucleotide sequence ID" value="NZ_JACHGF010000021.1"/>
</dbReference>
<evidence type="ECO:0000313" key="3">
    <source>
        <dbReference type="Proteomes" id="UP000557307"/>
    </source>
</evidence>
<organism evidence="2 3">
    <name type="scientific">Rhabdobacter roseus</name>
    <dbReference type="NCBI Taxonomy" id="1655419"/>
    <lineage>
        <taxon>Bacteria</taxon>
        <taxon>Pseudomonadati</taxon>
        <taxon>Bacteroidota</taxon>
        <taxon>Cytophagia</taxon>
        <taxon>Cytophagales</taxon>
        <taxon>Cytophagaceae</taxon>
        <taxon>Rhabdobacter</taxon>
    </lineage>
</organism>
<feature type="chain" id="PRO_5033062516" description="DUF1573 domain-containing protein" evidence="1">
    <location>
        <begin position="22"/>
        <end position="125"/>
    </location>
</feature>
<dbReference type="InterPro" id="IPR011467">
    <property type="entry name" value="DUF1573"/>
</dbReference>
<dbReference type="Pfam" id="PF07610">
    <property type="entry name" value="DUF1573"/>
    <property type="match status" value="1"/>
</dbReference>
<name>A0A840U6E6_9BACT</name>
<gene>
    <name evidence="2" type="ORF">HNQ92_005786</name>
</gene>
<keyword evidence="3" id="KW-1185">Reference proteome</keyword>
<dbReference type="Gene3D" id="2.60.40.10">
    <property type="entry name" value="Immunoglobulins"/>
    <property type="match status" value="1"/>
</dbReference>
<proteinExistence type="predicted"/>
<dbReference type="AlphaFoldDB" id="A0A840U6E6"/>
<evidence type="ECO:0000313" key="2">
    <source>
        <dbReference type="EMBL" id="MBB5287620.1"/>
    </source>
</evidence>
<evidence type="ECO:0008006" key="4">
    <source>
        <dbReference type="Google" id="ProtNLM"/>
    </source>
</evidence>
<feature type="signal peptide" evidence="1">
    <location>
        <begin position="1"/>
        <end position="21"/>
    </location>
</feature>
<reference evidence="2 3" key="1">
    <citation type="submission" date="2020-08" db="EMBL/GenBank/DDBJ databases">
        <title>Genomic Encyclopedia of Type Strains, Phase IV (KMG-IV): sequencing the most valuable type-strain genomes for metagenomic binning, comparative biology and taxonomic classification.</title>
        <authorList>
            <person name="Goeker M."/>
        </authorList>
    </citation>
    <scope>NUCLEOTIDE SEQUENCE [LARGE SCALE GENOMIC DNA]</scope>
    <source>
        <strain evidence="2 3">DSM 105074</strain>
    </source>
</reference>
<sequence>MKRKSMMLLVAGLIISSLVMAYPLAAFEWAQTTKQFGKIPKGKPVTAEFRYTNAGTTPLLIARATGSCGCTGVEYDKEPLLPGQSAVIKATFNAAVVGPFAKSVTVESNGDSGLVVLRLEGEVTE</sequence>
<protein>
    <recommendedName>
        <fullName evidence="4">DUF1573 domain-containing protein</fullName>
    </recommendedName>
</protein>
<comment type="caution">
    <text evidence="2">The sequence shown here is derived from an EMBL/GenBank/DDBJ whole genome shotgun (WGS) entry which is preliminary data.</text>
</comment>
<dbReference type="PANTHER" id="PTHR37833">
    <property type="entry name" value="LIPOPROTEIN-RELATED"/>
    <property type="match status" value="1"/>
</dbReference>
<dbReference type="PANTHER" id="PTHR37833:SF1">
    <property type="entry name" value="SIGNAL PEPTIDE PROTEIN"/>
    <property type="match status" value="1"/>
</dbReference>
<dbReference type="Proteomes" id="UP000557307">
    <property type="component" value="Unassembled WGS sequence"/>
</dbReference>